<dbReference type="RefSeq" id="WP_121850679.1">
    <property type="nucleotide sequence ID" value="NZ_CP032050.1"/>
</dbReference>
<keyword evidence="3" id="KW-1185">Reference proteome</keyword>
<gene>
    <name evidence="2" type="ORF">D1013_09685</name>
</gene>
<dbReference type="InterPro" id="IPR018490">
    <property type="entry name" value="cNMP-bd_dom_sf"/>
</dbReference>
<evidence type="ECO:0000313" key="3">
    <source>
        <dbReference type="Proteomes" id="UP000276309"/>
    </source>
</evidence>
<evidence type="ECO:0000313" key="2">
    <source>
        <dbReference type="EMBL" id="AYN69691.1"/>
    </source>
</evidence>
<dbReference type="PROSITE" id="PS50042">
    <property type="entry name" value="CNMP_BINDING_3"/>
    <property type="match status" value="1"/>
</dbReference>
<dbReference type="SUPFAM" id="SSF51206">
    <property type="entry name" value="cAMP-binding domain-like"/>
    <property type="match status" value="1"/>
</dbReference>
<dbReference type="OrthoDB" id="1092431at2"/>
<name>A0A3G2LBW8_9FLAO</name>
<proteinExistence type="predicted"/>
<dbReference type="KEGG" id="emar:D1013_09685"/>
<accession>A0A3G2LBW8</accession>
<reference evidence="2 3" key="1">
    <citation type="submission" date="2018-08" db="EMBL/GenBank/DDBJ databases">
        <title>The reduced genetic potential of extracellular carbohydrate catabolism in Euzebyella marina RN62, a Flavobacteriia bacterium isolated from the hadal water.</title>
        <authorList>
            <person name="Xue C."/>
        </authorList>
    </citation>
    <scope>NUCLEOTIDE SEQUENCE [LARGE SCALE GENOMIC DNA]</scope>
    <source>
        <strain evidence="2 3">RN62</strain>
    </source>
</reference>
<sequence length="189" mass="22446">MSDYQIFKNIEKHISLNDSEKQYLKSSFSLREVSKKETILEQGNPCKNLYFVEHGSFRAYNVDQNGRESTIMFAVKDWWISDMDCFVNRKPALLSIEALEPSGVFEWNSDWLEQLYEKIPKFERFFRILFQKAYIREQKRALHSISLTTEERYRQFVENYPAIVEKVTQKQIASYLGVTPEFLSAVKKK</sequence>
<protein>
    <submittedName>
        <fullName evidence="2">Crp/Fnr family transcriptional regulator</fullName>
    </submittedName>
</protein>
<organism evidence="2 3">
    <name type="scientific">Euzebyella marina</name>
    <dbReference type="NCBI Taxonomy" id="1761453"/>
    <lineage>
        <taxon>Bacteria</taxon>
        <taxon>Pseudomonadati</taxon>
        <taxon>Bacteroidota</taxon>
        <taxon>Flavobacteriia</taxon>
        <taxon>Flavobacteriales</taxon>
        <taxon>Flavobacteriaceae</taxon>
        <taxon>Euzebyella</taxon>
    </lineage>
</organism>
<feature type="domain" description="Cyclic nucleotide-binding" evidence="1">
    <location>
        <begin position="15"/>
        <end position="71"/>
    </location>
</feature>
<evidence type="ECO:0000259" key="1">
    <source>
        <dbReference type="PROSITE" id="PS50042"/>
    </source>
</evidence>
<dbReference type="Gene3D" id="2.60.120.10">
    <property type="entry name" value="Jelly Rolls"/>
    <property type="match status" value="1"/>
</dbReference>
<dbReference type="Pfam" id="PF00027">
    <property type="entry name" value="cNMP_binding"/>
    <property type="match status" value="1"/>
</dbReference>
<dbReference type="InterPro" id="IPR000595">
    <property type="entry name" value="cNMP-bd_dom"/>
</dbReference>
<dbReference type="Proteomes" id="UP000276309">
    <property type="component" value="Chromosome"/>
</dbReference>
<dbReference type="EMBL" id="CP032050">
    <property type="protein sequence ID" value="AYN69691.1"/>
    <property type="molecule type" value="Genomic_DNA"/>
</dbReference>
<dbReference type="AlphaFoldDB" id="A0A3G2LBW8"/>
<dbReference type="CDD" id="cd00038">
    <property type="entry name" value="CAP_ED"/>
    <property type="match status" value="1"/>
</dbReference>
<dbReference type="InterPro" id="IPR014710">
    <property type="entry name" value="RmlC-like_jellyroll"/>
</dbReference>